<dbReference type="InterPro" id="IPR008637">
    <property type="entry name" value="HR_lesion"/>
</dbReference>
<protein>
    <recommendedName>
        <fullName evidence="4">DoxX family protein</fullName>
    </recommendedName>
</protein>
<reference evidence="3" key="1">
    <citation type="submission" date="2015-03" db="EMBL/GenBank/DDBJ databases">
        <title>A transcriptome of Araucaria cunninghamii, an australian fine timber species.</title>
        <authorList>
            <person name="Jing Yi C.J.Y."/>
            <person name="Yin San L.Y.S."/>
            <person name="Abdul Karim S.S."/>
            <person name="Wan Azmi N.N."/>
            <person name="Hercus R.R."/>
            <person name="Croft L.L."/>
        </authorList>
    </citation>
    <scope>NUCLEOTIDE SEQUENCE</scope>
    <source>
        <strain evidence="3">MI0301</strain>
        <tissue evidence="3">Leaf</tissue>
    </source>
</reference>
<sequence>MGFVSVVGRSLFSALFIISALQKINDFGHDGGAALKILKPKYGIFENHVRNSLGLEMPEFDMKQALMVIIGLEGIGGILFVFGRKLGAYLLLIFLAVVTPIVHDFYNYDTKRPEYVVEFIQFLKNMSLLGALLIFLGAKNSASRKPKKKGTKLKGN</sequence>
<proteinExistence type="predicted"/>
<feature type="transmembrane region" description="Helical" evidence="1">
    <location>
        <begin position="89"/>
        <end position="107"/>
    </location>
</feature>
<accession>A0A0D6R703</accession>
<dbReference type="EMBL" id="GCKF01021597">
    <property type="protein sequence ID" value="JAG98614.1"/>
    <property type="molecule type" value="Transcribed_RNA"/>
</dbReference>
<name>A0A0D6R703_ARACU</name>
<keyword evidence="1" id="KW-1133">Transmembrane helix</keyword>
<keyword evidence="1" id="KW-0472">Membrane</keyword>
<feature type="chain" id="PRO_5002311515" description="DoxX family protein" evidence="2">
    <location>
        <begin position="23"/>
        <end position="156"/>
    </location>
</feature>
<keyword evidence="2" id="KW-0732">Signal</keyword>
<dbReference type="AlphaFoldDB" id="A0A0D6R703"/>
<feature type="transmembrane region" description="Helical" evidence="1">
    <location>
        <begin position="65"/>
        <end position="82"/>
    </location>
</feature>
<dbReference type="Pfam" id="PF05514">
    <property type="entry name" value="HR_lesion"/>
    <property type="match status" value="1"/>
</dbReference>
<keyword evidence="1" id="KW-0812">Transmembrane</keyword>
<feature type="signal peptide" evidence="2">
    <location>
        <begin position="1"/>
        <end position="22"/>
    </location>
</feature>
<organism evidence="3">
    <name type="scientific">Araucaria cunninghamii</name>
    <name type="common">Hoop pine</name>
    <name type="synonym">Moreton Bay pine</name>
    <dbReference type="NCBI Taxonomy" id="56994"/>
    <lineage>
        <taxon>Eukaryota</taxon>
        <taxon>Viridiplantae</taxon>
        <taxon>Streptophyta</taxon>
        <taxon>Embryophyta</taxon>
        <taxon>Tracheophyta</taxon>
        <taxon>Spermatophyta</taxon>
        <taxon>Pinopsida</taxon>
        <taxon>Pinidae</taxon>
        <taxon>Conifers II</taxon>
        <taxon>Araucariales</taxon>
        <taxon>Araucariaceae</taxon>
        <taxon>Araucaria</taxon>
    </lineage>
</organism>
<evidence type="ECO:0000256" key="2">
    <source>
        <dbReference type="SAM" id="SignalP"/>
    </source>
</evidence>
<evidence type="ECO:0008006" key="4">
    <source>
        <dbReference type="Google" id="ProtNLM"/>
    </source>
</evidence>
<evidence type="ECO:0000313" key="3">
    <source>
        <dbReference type="EMBL" id="JAG98614.1"/>
    </source>
</evidence>
<dbReference type="PANTHER" id="PTHR31474:SF1">
    <property type="entry name" value="EXPRESSED PROTEIN"/>
    <property type="match status" value="1"/>
</dbReference>
<dbReference type="PANTHER" id="PTHR31474">
    <property type="entry name" value="HR-LIKE LESION-INDUCER"/>
    <property type="match status" value="1"/>
</dbReference>
<feature type="transmembrane region" description="Helical" evidence="1">
    <location>
        <begin position="119"/>
        <end position="138"/>
    </location>
</feature>
<evidence type="ECO:0000256" key="1">
    <source>
        <dbReference type="SAM" id="Phobius"/>
    </source>
</evidence>